<name>A0ABN9VHQ2_9DINO</name>
<evidence type="ECO:0000313" key="1">
    <source>
        <dbReference type="EMBL" id="CAK0871546.1"/>
    </source>
</evidence>
<reference evidence="1" key="1">
    <citation type="submission" date="2023-10" db="EMBL/GenBank/DDBJ databases">
        <authorList>
            <person name="Chen Y."/>
            <person name="Shah S."/>
            <person name="Dougan E. K."/>
            <person name="Thang M."/>
            <person name="Chan C."/>
        </authorList>
    </citation>
    <scope>NUCLEOTIDE SEQUENCE [LARGE SCALE GENOMIC DNA]</scope>
</reference>
<dbReference type="Proteomes" id="UP001189429">
    <property type="component" value="Unassembled WGS sequence"/>
</dbReference>
<organism evidence="1 2">
    <name type="scientific">Prorocentrum cordatum</name>
    <dbReference type="NCBI Taxonomy" id="2364126"/>
    <lineage>
        <taxon>Eukaryota</taxon>
        <taxon>Sar</taxon>
        <taxon>Alveolata</taxon>
        <taxon>Dinophyceae</taxon>
        <taxon>Prorocentrales</taxon>
        <taxon>Prorocentraceae</taxon>
        <taxon>Prorocentrum</taxon>
    </lineage>
</organism>
<protein>
    <submittedName>
        <fullName evidence="1">Uncharacterized protein</fullName>
    </submittedName>
</protein>
<accession>A0ABN9VHQ2</accession>
<proteinExistence type="predicted"/>
<evidence type="ECO:0000313" key="2">
    <source>
        <dbReference type="Proteomes" id="UP001189429"/>
    </source>
</evidence>
<keyword evidence="2" id="KW-1185">Reference proteome</keyword>
<dbReference type="EMBL" id="CAUYUJ010017082">
    <property type="protein sequence ID" value="CAK0871546.1"/>
    <property type="molecule type" value="Genomic_DNA"/>
</dbReference>
<gene>
    <name evidence="1" type="ORF">PCOR1329_LOCUS57352</name>
</gene>
<comment type="caution">
    <text evidence="1">The sequence shown here is derived from an EMBL/GenBank/DDBJ whole genome shotgun (WGS) entry which is preliminary data.</text>
</comment>
<sequence>MVQFVLEHGLRILSGQSVAEAGEDGWTCRRTMDGALAQLDFILAGGRVQCHKTSYDNCLPIGLDHRCVHGVEQLRVQRDRSTIEGGRKRRQKSFKKWKPKLDERGQPQYVQDDLSMLVLEHGSTASFEQVEAAFQDAATKFGYTATHKLRSCPNSHIQALRAQRRRSHDQAECQQLSFEIRRLQRQESGARMTTQVEDIIKHSEHWHEVKTLL</sequence>